<sequence length="252" mass="28364">MLKLAANMEIPWVLAALCMFLAAYAVGFLKIFVHWKLKDRAEGCSCCMSLLHGTPAAVLAAYCMLRSPWELAGQNTPFQNAVMEFSIAYFISDLMHFLAFFPGDFVFIAHHLATLFVMVSCRYFVGHGGFAVMSLLFVAEITSACQNTWTLARIGRRNNLNIELFYEFLSPFFYGFYTAVRGVVAPVLTYNLGRYFVGGKADDVIPRWLACCWMGVVSAAIVASMAWILNLWIELFRGYAALKSRKLFVKTK</sequence>
<evidence type="ECO:0000256" key="1">
    <source>
        <dbReference type="ARBA" id="ARBA00004141"/>
    </source>
</evidence>
<accession>A0A0C9S990</accession>
<dbReference type="InterPro" id="IPR006634">
    <property type="entry name" value="TLC-dom"/>
</dbReference>
<reference evidence="7" key="1">
    <citation type="submission" date="2015-02" db="EMBL/GenBank/DDBJ databases">
        <title>A transcriptome of Wollemia nobilis - a relic of Gondwana.</title>
        <authorList>
            <person name="Chia J.Y."/>
            <person name="Leong Y.S."/>
            <person name="Abdul Karim S."/>
            <person name="Wan Azmi N."/>
            <person name="Hercus R."/>
            <person name="Croft L."/>
        </authorList>
    </citation>
    <scope>NUCLEOTIDE SEQUENCE</scope>
    <source>
        <strain evidence="7">MaeBrown</strain>
        <tissue evidence="7">Leaf</tissue>
    </source>
</reference>
<feature type="transmembrane region" description="Helical" evidence="5">
    <location>
        <begin position="164"/>
        <end position="187"/>
    </location>
</feature>
<evidence type="ECO:0000259" key="6">
    <source>
        <dbReference type="SMART" id="SM00724"/>
    </source>
</evidence>
<evidence type="ECO:0000256" key="2">
    <source>
        <dbReference type="ARBA" id="ARBA00022692"/>
    </source>
</evidence>
<evidence type="ECO:0000256" key="3">
    <source>
        <dbReference type="ARBA" id="ARBA00022989"/>
    </source>
</evidence>
<evidence type="ECO:0000313" key="7">
    <source>
        <dbReference type="EMBL" id="JAG89407.1"/>
    </source>
</evidence>
<dbReference type="SMART" id="SM00724">
    <property type="entry name" value="TLC"/>
    <property type="match status" value="1"/>
</dbReference>
<feature type="transmembrane region" description="Helical" evidence="5">
    <location>
        <begin position="207"/>
        <end position="233"/>
    </location>
</feature>
<dbReference type="GO" id="GO:0016020">
    <property type="term" value="C:membrane"/>
    <property type="evidence" value="ECO:0007669"/>
    <property type="project" value="UniProtKB-SubCell"/>
</dbReference>
<dbReference type="PANTHER" id="PTHR31766">
    <property type="entry name" value="GLABROUS1 ENHANCER-BINDING PROTEIN-LIKE 2"/>
    <property type="match status" value="1"/>
</dbReference>
<evidence type="ECO:0000256" key="4">
    <source>
        <dbReference type="ARBA" id="ARBA00023136"/>
    </source>
</evidence>
<evidence type="ECO:0000256" key="5">
    <source>
        <dbReference type="SAM" id="Phobius"/>
    </source>
</evidence>
<feature type="transmembrane region" description="Helical" evidence="5">
    <location>
        <begin position="131"/>
        <end position="152"/>
    </location>
</feature>
<feature type="transmembrane region" description="Helical" evidence="5">
    <location>
        <begin position="12"/>
        <end position="33"/>
    </location>
</feature>
<dbReference type="AlphaFoldDB" id="A0A0C9S990"/>
<organism evidence="7">
    <name type="scientific">Wollemia nobilis</name>
    <dbReference type="NCBI Taxonomy" id="56998"/>
    <lineage>
        <taxon>Eukaryota</taxon>
        <taxon>Viridiplantae</taxon>
        <taxon>Streptophyta</taxon>
        <taxon>Embryophyta</taxon>
        <taxon>Tracheophyta</taxon>
        <taxon>Spermatophyta</taxon>
        <taxon>Pinopsida</taxon>
        <taxon>Pinidae</taxon>
        <taxon>Conifers II</taxon>
        <taxon>Araucariales</taxon>
        <taxon>Araucariaceae</taxon>
        <taxon>Wollemia</taxon>
    </lineage>
</organism>
<proteinExistence type="predicted"/>
<dbReference type="InterPro" id="IPR040327">
    <property type="entry name" value="At5g14285-like"/>
</dbReference>
<keyword evidence="4 5" id="KW-0472">Membrane</keyword>
<keyword evidence="3 5" id="KW-1133">Transmembrane helix</keyword>
<dbReference type="EMBL" id="GCHU01001538">
    <property type="protein sequence ID" value="JAG89407.1"/>
    <property type="molecule type" value="Transcribed_RNA"/>
</dbReference>
<comment type="subcellular location">
    <subcellularLocation>
        <location evidence="1">Membrane</location>
        <topology evidence="1">Multi-pass membrane protein</topology>
    </subcellularLocation>
</comment>
<keyword evidence="2 5" id="KW-0812">Transmembrane</keyword>
<dbReference type="Pfam" id="PF03798">
    <property type="entry name" value="TRAM_LAG1_CLN8"/>
    <property type="match status" value="1"/>
</dbReference>
<dbReference type="PANTHER" id="PTHR31766:SF2">
    <property type="entry name" value="GLABROUS1 ENHANCER-BINDING PROTEIN-LIKE 2"/>
    <property type="match status" value="1"/>
</dbReference>
<protein>
    <submittedName>
        <fullName evidence="7">TSA: Wollemia nobilis Ref_Wollemi_Transcript_1553_1582 transcribed RNA sequence</fullName>
    </submittedName>
</protein>
<feature type="domain" description="TLC" evidence="6">
    <location>
        <begin position="38"/>
        <end position="240"/>
    </location>
</feature>
<name>A0A0C9S990_9CONI</name>